<evidence type="ECO:0008006" key="5">
    <source>
        <dbReference type="Google" id="ProtNLM"/>
    </source>
</evidence>
<organism evidence="3 4">
    <name type="scientific">Agathobaculum faecis</name>
    <dbReference type="NCBI Taxonomy" id="2763013"/>
    <lineage>
        <taxon>Bacteria</taxon>
        <taxon>Bacillati</taxon>
        <taxon>Bacillota</taxon>
        <taxon>Clostridia</taxon>
        <taxon>Eubacteriales</taxon>
        <taxon>Butyricicoccaceae</taxon>
        <taxon>Agathobaculum</taxon>
    </lineage>
</organism>
<gene>
    <name evidence="3" type="ORF">H8S45_12070</name>
</gene>
<evidence type="ECO:0000256" key="1">
    <source>
        <dbReference type="SAM" id="Coils"/>
    </source>
</evidence>
<evidence type="ECO:0000313" key="4">
    <source>
        <dbReference type="Proteomes" id="UP000606499"/>
    </source>
</evidence>
<keyword evidence="4" id="KW-1185">Reference proteome</keyword>
<proteinExistence type="predicted"/>
<evidence type="ECO:0000313" key="3">
    <source>
        <dbReference type="EMBL" id="MBC5726189.1"/>
    </source>
</evidence>
<name>A0A923LVZ5_9FIRM</name>
<protein>
    <recommendedName>
        <fullName evidence="5">DUF4315 family protein</fullName>
    </recommendedName>
</protein>
<evidence type="ECO:0000256" key="2">
    <source>
        <dbReference type="SAM" id="MobiDB-lite"/>
    </source>
</evidence>
<accession>A0A923LVZ5</accession>
<comment type="caution">
    <text evidence="3">The sequence shown here is derived from an EMBL/GenBank/DDBJ whole genome shotgun (WGS) entry which is preliminary data.</text>
</comment>
<feature type="region of interest" description="Disordered" evidence="2">
    <location>
        <begin position="68"/>
        <end position="91"/>
    </location>
</feature>
<dbReference type="RefSeq" id="WP_054327203.1">
    <property type="nucleotide sequence ID" value="NZ_JACOPL010000012.1"/>
</dbReference>
<sequence length="91" mass="10425">MTTNEQLHRIDSDIARYQGKVKALQNKIVQLGEKKKKLQERALLEQLSELAPDYAQAEQLLVRLKAEQKRNSMTDRDGGESHDGVGQQDHR</sequence>
<dbReference type="Proteomes" id="UP000606499">
    <property type="component" value="Unassembled WGS sequence"/>
</dbReference>
<keyword evidence="1" id="KW-0175">Coiled coil</keyword>
<dbReference type="EMBL" id="JACOPL010000012">
    <property type="protein sequence ID" value="MBC5726189.1"/>
    <property type="molecule type" value="Genomic_DNA"/>
</dbReference>
<feature type="coiled-coil region" evidence="1">
    <location>
        <begin position="7"/>
        <end position="41"/>
    </location>
</feature>
<dbReference type="AlphaFoldDB" id="A0A923LVZ5"/>
<reference evidence="3" key="1">
    <citation type="submission" date="2020-08" db="EMBL/GenBank/DDBJ databases">
        <title>Genome public.</title>
        <authorList>
            <person name="Liu C."/>
            <person name="Sun Q."/>
        </authorList>
    </citation>
    <scope>NUCLEOTIDE SEQUENCE</scope>
    <source>
        <strain evidence="3">NSJ-28</strain>
    </source>
</reference>